<keyword evidence="1" id="KW-0255">Endonuclease</keyword>
<dbReference type="CDD" id="cd10445">
    <property type="entry name" value="GIY-YIG_bI1_like"/>
    <property type="match status" value="1"/>
</dbReference>
<dbReference type="GO" id="GO:0004519">
    <property type="term" value="F:endonuclease activity"/>
    <property type="evidence" value="ECO:0007669"/>
    <property type="project" value="UniProtKB-KW"/>
</dbReference>
<dbReference type="Gene3D" id="3.40.1440.10">
    <property type="entry name" value="GIY-YIG endonuclease"/>
    <property type="match status" value="1"/>
</dbReference>
<sequence>MYIIIVFANILLKAKKNLIKEGIYLQKVNLSVRLYTYYSLASLAKSNRPIDRALLKYGFSNFSLEILEFCDTDNLLKREQYYMGYLNPNYNIVETAGSTLGYRHTPESLAKMRDFVLSEEVRERKALSTENATASRRISIVVENILTNEKSEYVSLTEAGKALGVSRAAVSQALLSNRILKKTYSIKRKT</sequence>
<reference evidence="1" key="1">
    <citation type="submission" date="2021-01" db="EMBL/GenBank/DDBJ databases">
        <authorList>
            <person name="Sun H.-H."/>
            <person name="Zhang S."/>
            <person name="Zhang Y.-J."/>
        </authorList>
    </citation>
    <scope>NUCLEOTIDE SEQUENCE</scope>
    <source>
        <strain evidence="1">CMM1</strain>
    </source>
</reference>
<dbReference type="InterPro" id="IPR035901">
    <property type="entry name" value="GIY-YIG_endonuc_sf"/>
</dbReference>
<name>A0A8K1I7U0_9PEZI</name>
<keyword evidence="1" id="KW-0378">Hydrolase</keyword>
<proteinExistence type="predicted"/>
<keyword evidence="1" id="KW-0540">Nuclease</keyword>
<organism evidence="1">
    <name type="scientific">Morchella brunnea</name>
    <dbReference type="NCBI Taxonomy" id="1174671"/>
    <lineage>
        <taxon>Eukaryota</taxon>
        <taxon>Fungi</taxon>
        <taxon>Dikarya</taxon>
        <taxon>Ascomycota</taxon>
        <taxon>Pezizomycotina</taxon>
        <taxon>Pezizomycetes</taxon>
        <taxon>Pezizales</taxon>
        <taxon>Morchellaceae</taxon>
        <taxon>Morchella</taxon>
    </lineage>
</organism>
<dbReference type="EMBL" id="MW538937">
    <property type="protein sequence ID" value="UBU98481.1"/>
    <property type="molecule type" value="Genomic_DNA"/>
</dbReference>
<evidence type="ECO:0000313" key="1">
    <source>
        <dbReference type="EMBL" id="UBU98481.1"/>
    </source>
</evidence>
<dbReference type="AlphaFoldDB" id="A0A8K1I7U0"/>
<dbReference type="InterPro" id="IPR003647">
    <property type="entry name" value="Intron_nuc_1_rpt"/>
</dbReference>
<keyword evidence="1" id="KW-0496">Mitochondrion</keyword>
<dbReference type="SUPFAM" id="SSF82771">
    <property type="entry name" value="GIY-YIG endonuclease"/>
    <property type="match status" value="1"/>
</dbReference>
<dbReference type="GeneID" id="68665141"/>
<dbReference type="InterPro" id="IPR006350">
    <property type="entry name" value="Intron_endoG1"/>
</dbReference>
<dbReference type="RefSeq" id="YP_010218562.1">
    <property type="nucleotide sequence ID" value="NC_058917.1"/>
</dbReference>
<dbReference type="SMART" id="SM00497">
    <property type="entry name" value="IENR1"/>
    <property type="match status" value="1"/>
</dbReference>
<protein>
    <submittedName>
        <fullName evidence="1">GIY-YIG endonuclease</fullName>
    </submittedName>
</protein>
<gene>
    <name evidence="1" type="primary">orf190A</name>
</gene>
<dbReference type="NCBIfam" id="TIGR01453">
    <property type="entry name" value="grpIintron_endo"/>
    <property type="match status" value="1"/>
</dbReference>
<geneLocation type="mitochondrion" evidence="1"/>
<accession>A0A8K1I7U0</accession>